<reference evidence="1 2" key="1">
    <citation type="submission" date="2016-09" db="EMBL/GenBank/DDBJ databases">
        <title>Extensive genetic diversity and differential bi-allelic expression allows diatom success in the polar Southern Ocean.</title>
        <authorList>
            <consortium name="DOE Joint Genome Institute"/>
            <person name="Mock T."/>
            <person name="Otillar R.P."/>
            <person name="Strauss J."/>
            <person name="Dupont C."/>
            <person name="Frickenhaus S."/>
            <person name="Maumus F."/>
            <person name="Mcmullan M."/>
            <person name="Sanges R."/>
            <person name="Schmutz J."/>
            <person name="Toseland A."/>
            <person name="Valas R."/>
            <person name="Veluchamy A."/>
            <person name="Ward B.J."/>
            <person name="Allen A."/>
            <person name="Barry K."/>
            <person name="Falciatore A."/>
            <person name="Ferrante M."/>
            <person name="Fortunato A.E."/>
            <person name="Gloeckner G."/>
            <person name="Gruber A."/>
            <person name="Hipkin R."/>
            <person name="Janech M."/>
            <person name="Kroth P."/>
            <person name="Leese F."/>
            <person name="Lindquist E."/>
            <person name="Lyon B.R."/>
            <person name="Martin J."/>
            <person name="Mayer C."/>
            <person name="Parker M."/>
            <person name="Quesneville H."/>
            <person name="Raymond J."/>
            <person name="Uhlig C."/>
            <person name="Valentin K.U."/>
            <person name="Worden A.Z."/>
            <person name="Armbrust E.V."/>
            <person name="Bowler C."/>
            <person name="Green B."/>
            <person name="Moulton V."/>
            <person name="Van Oosterhout C."/>
            <person name="Grigoriev I."/>
        </authorList>
    </citation>
    <scope>NUCLEOTIDE SEQUENCE [LARGE SCALE GENOMIC DNA]</scope>
    <source>
        <strain evidence="1 2">CCMP1102</strain>
    </source>
</reference>
<evidence type="ECO:0000313" key="1">
    <source>
        <dbReference type="EMBL" id="OEU20185.1"/>
    </source>
</evidence>
<evidence type="ECO:0000313" key="2">
    <source>
        <dbReference type="Proteomes" id="UP000095751"/>
    </source>
</evidence>
<dbReference type="OrthoDB" id="41908at2759"/>
<organism evidence="1 2">
    <name type="scientific">Fragilariopsis cylindrus CCMP1102</name>
    <dbReference type="NCBI Taxonomy" id="635003"/>
    <lineage>
        <taxon>Eukaryota</taxon>
        <taxon>Sar</taxon>
        <taxon>Stramenopiles</taxon>
        <taxon>Ochrophyta</taxon>
        <taxon>Bacillariophyta</taxon>
        <taxon>Bacillariophyceae</taxon>
        <taxon>Bacillariophycidae</taxon>
        <taxon>Bacillariales</taxon>
        <taxon>Bacillariaceae</taxon>
        <taxon>Fragilariopsis</taxon>
    </lineage>
</organism>
<dbReference type="EMBL" id="KV784355">
    <property type="protein sequence ID" value="OEU20185.1"/>
    <property type="molecule type" value="Genomic_DNA"/>
</dbReference>
<protein>
    <submittedName>
        <fullName evidence="1">Uncharacterized protein</fullName>
    </submittedName>
</protein>
<sequence>MTKVAYDVDDLLMKVGFTKQDIAKVKKGFVVNSVNIETLSDRDLATMIAFEFEIKNKNTEEGVNVNDDIDAFERVFLESPHKIESDSTIQQMVVDINRDGNLDFSSVKLLPKESTGDMVKSYMKFQGGSELNLSLKEIDMFQAIDNTHPDLKGQVEMVLGKVLQGRLEEYQHLGLEGISPYLRKGDKCFYPGKELQEKTEKSEILHQPHVKEFSDYILNWPSSSSTSNGGNDNNSDNNSHAKETYGWINYNIDDKPSIALYHRIIWSDETNTIKFLLSRTFYVSKGHNSVQQIGFAVPTGDTSILLAFSSRTSTDAVTGFGGSAKRVIGSRIMSGRIAENFEALRKLSASKK</sequence>
<dbReference type="InParanoid" id="A0A1E7FQ12"/>
<proteinExistence type="predicted"/>
<keyword evidence="2" id="KW-1185">Reference proteome</keyword>
<gene>
    <name evidence="1" type="ORF">FRACYDRAFT_236254</name>
</gene>
<name>A0A1E7FQ12_9STRA</name>
<dbReference type="Proteomes" id="UP000095751">
    <property type="component" value="Unassembled WGS sequence"/>
</dbReference>
<dbReference type="KEGG" id="fcy:FRACYDRAFT_236254"/>
<dbReference type="AlphaFoldDB" id="A0A1E7FQ12"/>
<accession>A0A1E7FQ12</accession>